<reference evidence="1 2" key="1">
    <citation type="submission" date="2020-01" db="EMBL/GenBank/DDBJ databases">
        <title>Draft genome sequence of Aspergillus udagawae IFM 53868.</title>
        <authorList>
            <person name="Takahashi H."/>
            <person name="Yaguchi T."/>
        </authorList>
    </citation>
    <scope>NUCLEOTIDE SEQUENCE [LARGE SCALE GENOMIC DNA]</scope>
    <source>
        <strain evidence="1 2">IFM 53868</strain>
    </source>
</reference>
<keyword evidence="2" id="KW-1185">Reference proteome</keyword>
<sequence length="367" mass="42201">MSSQSKPSILNIFQDSETVINVLNWENHITQNPGTYKDCFIRRFTHVKNLESRVLHEYLNVIVEDEATDTWTRLIVERQTEQDQVIVGRWPASKGYHENWKPEDCFYHSHTVALSSSSSSSGPAGDLPLPLATRSFQKGKFKVNQLALLLRKTHELHPRYNLPLYNCYWYSHKVFEGVRAISHLSFEDHFWDYFSWRGKPWRIITGVTEAVKKAARMFKVIRANQPVHGGPPEPPNLEFDITDIASSAEVYDKSLREIIDILNKGYIPRGSNVDTPEAKAAIQEYHDSISDFVNETKQQSNWESYRDIGKQIAYSTGWKPMSDLPITPILENQDELLEAPSYDESVALDESLFIFLGQLHEAKLDAE</sequence>
<organism evidence="1 2">
    <name type="scientific">Aspergillus udagawae</name>
    <dbReference type="NCBI Taxonomy" id="91492"/>
    <lineage>
        <taxon>Eukaryota</taxon>
        <taxon>Fungi</taxon>
        <taxon>Dikarya</taxon>
        <taxon>Ascomycota</taxon>
        <taxon>Pezizomycotina</taxon>
        <taxon>Eurotiomycetes</taxon>
        <taxon>Eurotiomycetidae</taxon>
        <taxon>Eurotiales</taxon>
        <taxon>Aspergillaceae</taxon>
        <taxon>Aspergillus</taxon>
        <taxon>Aspergillus subgen. Fumigati</taxon>
    </lineage>
</organism>
<evidence type="ECO:0000313" key="1">
    <source>
        <dbReference type="EMBL" id="GFF74774.1"/>
    </source>
</evidence>
<dbReference type="Proteomes" id="UP000465266">
    <property type="component" value="Unassembled WGS sequence"/>
</dbReference>
<proteinExistence type="predicted"/>
<dbReference type="EMBL" id="BLKG01000009">
    <property type="protein sequence ID" value="GFF74774.1"/>
    <property type="molecule type" value="Genomic_DNA"/>
</dbReference>
<comment type="caution">
    <text evidence="1">The sequence shown here is derived from an EMBL/GenBank/DDBJ whole genome shotgun (WGS) entry which is preliminary data.</text>
</comment>
<evidence type="ECO:0000313" key="2">
    <source>
        <dbReference type="Proteomes" id="UP000465266"/>
    </source>
</evidence>
<name>A0ABQ1A6I7_9EURO</name>
<gene>
    <name evidence="1" type="ORF">IFM53868_01410</name>
</gene>
<accession>A0ABQ1A6I7</accession>
<protein>
    <submittedName>
        <fullName evidence="1">Uncharacterized protein</fullName>
    </submittedName>
</protein>